<comment type="caution">
    <text evidence="1">The sequence shown here is derived from an EMBL/GenBank/DDBJ whole genome shotgun (WGS) entry which is preliminary data.</text>
</comment>
<dbReference type="EMBL" id="JAGQHR010000954">
    <property type="protein sequence ID" value="MCA9730035.1"/>
    <property type="molecule type" value="Genomic_DNA"/>
</dbReference>
<evidence type="ECO:0000313" key="2">
    <source>
        <dbReference type="Proteomes" id="UP000697710"/>
    </source>
</evidence>
<reference evidence="1" key="2">
    <citation type="journal article" date="2021" name="Microbiome">
        <title>Successional dynamics and alternative stable states in a saline activated sludge microbial community over 9 years.</title>
        <authorList>
            <person name="Wang Y."/>
            <person name="Ye J."/>
            <person name="Ju F."/>
            <person name="Liu L."/>
            <person name="Boyd J.A."/>
            <person name="Deng Y."/>
            <person name="Parks D.H."/>
            <person name="Jiang X."/>
            <person name="Yin X."/>
            <person name="Woodcroft B.J."/>
            <person name="Tyson G.W."/>
            <person name="Hugenholtz P."/>
            <person name="Polz M.F."/>
            <person name="Zhang T."/>
        </authorList>
    </citation>
    <scope>NUCLEOTIDE SEQUENCE</scope>
    <source>
        <strain evidence="1">HKST-UBA01</strain>
    </source>
</reference>
<sequence length="226" mass="24251">MSRDALTPRALTSHRRRAPWLVLGLVSTGALVTLGVVRADSRDEASSTAGIIKNEASRLEDAGDAHLHTSVGPGVVRGLSLGGKHALPDDLVMNRFQHHADVIFIGEVLAVEPAPPLVSGFAESYQRVSFRVHETTDVLRGTIPSSRITISYPVGWNQPLTQSTRPALREDLFPVGSFVLAGAVSAPDGLYAIDSATGVVELFAGPDQRDPETGTPLYRTRVEELR</sequence>
<name>A0A956M2G3_UNCEI</name>
<gene>
    <name evidence="1" type="ORF">KC729_20295</name>
</gene>
<organism evidence="1 2">
    <name type="scientific">Eiseniibacteriota bacterium</name>
    <dbReference type="NCBI Taxonomy" id="2212470"/>
    <lineage>
        <taxon>Bacteria</taxon>
        <taxon>Candidatus Eiseniibacteriota</taxon>
    </lineage>
</organism>
<accession>A0A956M2G3</accession>
<proteinExistence type="predicted"/>
<dbReference type="AlphaFoldDB" id="A0A956M2G3"/>
<feature type="non-terminal residue" evidence="1">
    <location>
        <position position="226"/>
    </location>
</feature>
<reference evidence="1" key="1">
    <citation type="submission" date="2020-04" db="EMBL/GenBank/DDBJ databases">
        <authorList>
            <person name="Zhang T."/>
        </authorList>
    </citation>
    <scope>NUCLEOTIDE SEQUENCE</scope>
    <source>
        <strain evidence="1">HKST-UBA01</strain>
    </source>
</reference>
<dbReference type="Proteomes" id="UP000697710">
    <property type="component" value="Unassembled WGS sequence"/>
</dbReference>
<evidence type="ECO:0000313" key="1">
    <source>
        <dbReference type="EMBL" id="MCA9730035.1"/>
    </source>
</evidence>
<protein>
    <submittedName>
        <fullName evidence="1">Uncharacterized protein</fullName>
    </submittedName>
</protein>